<name>A0A177AVL9_9BILA</name>
<dbReference type="InterPro" id="IPR027925">
    <property type="entry name" value="MCM_N"/>
</dbReference>
<accession>A0A177AVL9</accession>
<dbReference type="InterPro" id="IPR033762">
    <property type="entry name" value="MCM_OB"/>
</dbReference>
<dbReference type="PRINTS" id="PR01662">
    <property type="entry name" value="MCMPROTEIN6"/>
</dbReference>
<dbReference type="PROSITE" id="PS50051">
    <property type="entry name" value="MCM_2"/>
    <property type="match status" value="1"/>
</dbReference>
<evidence type="ECO:0000313" key="15">
    <source>
        <dbReference type="Proteomes" id="UP000078046"/>
    </source>
</evidence>
<evidence type="ECO:0000256" key="8">
    <source>
        <dbReference type="ARBA" id="ARBA00023125"/>
    </source>
</evidence>
<dbReference type="PRINTS" id="PR01657">
    <property type="entry name" value="MCMFAMILY"/>
</dbReference>
<keyword evidence="7 10" id="KW-0067">ATP-binding</keyword>
<comment type="function">
    <text evidence="11">Acts as component of the MCM2-7 complex (MCM complex) which is the replicative helicase essential for 'once per cell cycle' DNA replication initiation and elongation in eukaryotic cells. The active ATPase sites in the MCM2-7 ring are formed through the interaction surfaces of two neighboring subunits such that a critical structure of a conserved arginine finger motif is provided in trans relative to the ATP-binding site of the Walker A box of the adjacent subunit. The six ATPase active sites, however, are likely to contribute differentially to the complex helicase activity.</text>
</comment>
<evidence type="ECO:0000256" key="6">
    <source>
        <dbReference type="ARBA" id="ARBA00022806"/>
    </source>
</evidence>
<dbReference type="PANTHER" id="PTHR11630">
    <property type="entry name" value="DNA REPLICATION LICENSING FACTOR MCM FAMILY MEMBER"/>
    <property type="match status" value="1"/>
</dbReference>
<evidence type="ECO:0000256" key="10">
    <source>
        <dbReference type="RuleBase" id="RU004070"/>
    </source>
</evidence>
<dbReference type="GO" id="GO:0005524">
    <property type="term" value="F:ATP binding"/>
    <property type="evidence" value="ECO:0007669"/>
    <property type="project" value="UniProtKB-UniRule"/>
</dbReference>
<dbReference type="GO" id="GO:0005634">
    <property type="term" value="C:nucleus"/>
    <property type="evidence" value="ECO:0007669"/>
    <property type="project" value="UniProtKB-SubCell"/>
</dbReference>
<evidence type="ECO:0000313" key="14">
    <source>
        <dbReference type="EMBL" id="OAF66036.1"/>
    </source>
</evidence>
<evidence type="ECO:0000256" key="11">
    <source>
        <dbReference type="RuleBase" id="RU368064"/>
    </source>
</evidence>
<comment type="subcellular location">
    <subcellularLocation>
        <location evidence="1 11">Nucleus</location>
    </subcellularLocation>
</comment>
<dbReference type="EMBL" id="LWCA01001056">
    <property type="protein sequence ID" value="OAF66036.1"/>
    <property type="molecule type" value="Genomic_DNA"/>
</dbReference>
<dbReference type="InterPro" id="IPR012340">
    <property type="entry name" value="NA-bd_OB-fold"/>
</dbReference>
<dbReference type="EC" id="3.6.4.12" evidence="11"/>
<dbReference type="InterPro" id="IPR008049">
    <property type="entry name" value="MCM6"/>
</dbReference>
<dbReference type="GO" id="GO:1902969">
    <property type="term" value="P:mitotic DNA replication"/>
    <property type="evidence" value="ECO:0007669"/>
    <property type="project" value="TreeGrafter"/>
</dbReference>
<dbReference type="GO" id="GO:0042555">
    <property type="term" value="C:MCM complex"/>
    <property type="evidence" value="ECO:0007669"/>
    <property type="project" value="UniProtKB-UniRule"/>
</dbReference>
<evidence type="ECO:0000256" key="2">
    <source>
        <dbReference type="ARBA" id="ARBA00008010"/>
    </source>
</evidence>
<feature type="domain" description="MCM C-terminal AAA(+) ATPase" evidence="13">
    <location>
        <begin position="321"/>
        <end position="506"/>
    </location>
</feature>
<dbReference type="Gene3D" id="2.20.28.10">
    <property type="match status" value="1"/>
</dbReference>
<dbReference type="PANTHER" id="PTHR11630:SF43">
    <property type="entry name" value="DNA REPLICATION LICENSING FACTOR MCM6"/>
    <property type="match status" value="1"/>
</dbReference>
<dbReference type="SMART" id="SM00350">
    <property type="entry name" value="MCM"/>
    <property type="match status" value="1"/>
</dbReference>
<dbReference type="Gene3D" id="3.40.50.300">
    <property type="entry name" value="P-loop containing nucleotide triphosphate hydrolases"/>
    <property type="match status" value="1"/>
</dbReference>
<keyword evidence="15" id="KW-1185">Reference proteome</keyword>
<dbReference type="AlphaFoldDB" id="A0A177AVL9"/>
<sequence>MTVNTEVETFVHDDKAELCKRLFLQFLNEFVEDGVQNYSTNIQEMIRHERNSFAINFSHIEMHNPDLAVLIIEHYYRVYPYLCRVLVDFALERVHLPQNKELYVNFTHVTTNLKIRELNGEKIGKLSKIVGQVVRTHPVHPELVTGSFMCAECQTIIKDIEQQFKYTQPSVCPNKLCNNPSKFILIQHLSKFVDFQKVRIQETQNELPRGSIPRSLEVILRGNIVESAQPGDKCCARAEPSKMKKKEGSDGVTGLKSLGVRELNYKLAFLACNVESQNRKYTSGTSSTFGSEEEITPESVKKQMSEAEWHKIYDMTRDRNLYSNICNSLFPTIHEEGTKLRGDLNVCIVGDPSTAKSQFLKHVEEVSPRAIYTSGKASTAAGLTAAVVRDEDSHEFVIEAGALMLADNGICCIDEFDKMEWKDQVAIHEAMEQQTITITKAGIKATLNARASILAAANPVNGCYDKSRSLKQNVNFSAPIMSRFDLFFVLVDDCDEVTDFAIARRIVDLHTYFSESVSKMYSTDEIRRYITFARQFKPTILPESMEYITEQYKRLRLKDSCGAAKNSWRITVRQLESLIRLSEAMARVYCQDEVLINDSYFYFKLRVQPKHVKEALRLLERSIVRIEQSDINLDQETQPDSQIIPSSNDME</sequence>
<dbReference type="InterPro" id="IPR001208">
    <property type="entry name" value="MCM_dom"/>
</dbReference>
<keyword evidence="5 11" id="KW-0378">Hydrolase</keyword>
<organism evidence="14 15">
    <name type="scientific">Intoshia linei</name>
    <dbReference type="NCBI Taxonomy" id="1819745"/>
    <lineage>
        <taxon>Eukaryota</taxon>
        <taxon>Metazoa</taxon>
        <taxon>Spiralia</taxon>
        <taxon>Lophotrochozoa</taxon>
        <taxon>Mesozoa</taxon>
        <taxon>Orthonectida</taxon>
        <taxon>Rhopaluridae</taxon>
        <taxon>Intoshia</taxon>
    </lineage>
</organism>
<evidence type="ECO:0000256" key="5">
    <source>
        <dbReference type="ARBA" id="ARBA00022801"/>
    </source>
</evidence>
<protein>
    <recommendedName>
        <fullName evidence="11">DNA replication licensing factor MCM6</fullName>
        <ecNumber evidence="11">3.6.4.12</ecNumber>
    </recommendedName>
</protein>
<keyword evidence="3 11" id="KW-0235">DNA replication</keyword>
<dbReference type="InterPro" id="IPR018525">
    <property type="entry name" value="MCM_CS"/>
</dbReference>
<dbReference type="Pfam" id="PF00493">
    <property type="entry name" value="MCM"/>
    <property type="match status" value="1"/>
</dbReference>
<dbReference type="OrthoDB" id="1744952at2759"/>
<dbReference type="GO" id="GO:0006270">
    <property type="term" value="P:DNA replication initiation"/>
    <property type="evidence" value="ECO:0007669"/>
    <property type="project" value="UniProtKB-UniRule"/>
</dbReference>
<comment type="similarity">
    <text evidence="2 10">Belongs to the MCM family.</text>
</comment>
<keyword evidence="8 10" id="KW-0238">DNA-binding</keyword>
<comment type="subunit">
    <text evidence="11">Component of the MCM2-7 complex.</text>
</comment>
<comment type="caution">
    <text evidence="14">The sequence shown here is derived from an EMBL/GenBank/DDBJ whole genome shotgun (WGS) entry which is preliminary data.</text>
</comment>
<dbReference type="FunFam" id="2.20.28.10:FF:000003">
    <property type="entry name" value="DNA helicase"/>
    <property type="match status" value="1"/>
</dbReference>
<evidence type="ECO:0000256" key="7">
    <source>
        <dbReference type="ARBA" id="ARBA00022840"/>
    </source>
</evidence>
<keyword evidence="4 10" id="KW-0547">Nucleotide-binding</keyword>
<keyword evidence="6 11" id="KW-0347">Helicase</keyword>
<dbReference type="GO" id="GO:0003697">
    <property type="term" value="F:single-stranded DNA binding"/>
    <property type="evidence" value="ECO:0007669"/>
    <property type="project" value="TreeGrafter"/>
</dbReference>
<dbReference type="Pfam" id="PF14551">
    <property type="entry name" value="MCM_N"/>
    <property type="match status" value="1"/>
</dbReference>
<evidence type="ECO:0000256" key="4">
    <source>
        <dbReference type="ARBA" id="ARBA00022741"/>
    </source>
</evidence>
<dbReference type="GO" id="GO:1990518">
    <property type="term" value="F:single-stranded 3'-5' DNA helicase activity"/>
    <property type="evidence" value="ECO:0007669"/>
    <property type="project" value="TreeGrafter"/>
</dbReference>
<keyword evidence="11" id="KW-0131">Cell cycle</keyword>
<dbReference type="Gene3D" id="2.40.50.140">
    <property type="entry name" value="Nucleic acid-binding proteins"/>
    <property type="match status" value="1"/>
</dbReference>
<dbReference type="PROSITE" id="PS00847">
    <property type="entry name" value="MCM_1"/>
    <property type="match status" value="1"/>
</dbReference>
<dbReference type="GO" id="GO:0016887">
    <property type="term" value="F:ATP hydrolysis activity"/>
    <property type="evidence" value="ECO:0007669"/>
    <property type="project" value="RHEA"/>
</dbReference>
<dbReference type="SUPFAM" id="SSF52540">
    <property type="entry name" value="P-loop containing nucleoside triphosphate hydrolases"/>
    <property type="match status" value="1"/>
</dbReference>
<evidence type="ECO:0000256" key="1">
    <source>
        <dbReference type="ARBA" id="ARBA00004123"/>
    </source>
</evidence>
<gene>
    <name evidence="14" type="ORF">A3Q56_06215</name>
</gene>
<dbReference type="GO" id="GO:0000727">
    <property type="term" value="P:double-strand break repair via break-induced replication"/>
    <property type="evidence" value="ECO:0007669"/>
    <property type="project" value="TreeGrafter"/>
</dbReference>
<reference evidence="14 15" key="1">
    <citation type="submission" date="2016-04" db="EMBL/GenBank/DDBJ databases">
        <title>The genome of Intoshia linei affirms orthonectids as highly simplified spiralians.</title>
        <authorList>
            <person name="Mikhailov K.V."/>
            <person name="Slusarev G.S."/>
            <person name="Nikitin M.A."/>
            <person name="Logacheva M.D."/>
            <person name="Penin A."/>
            <person name="Aleoshin V."/>
            <person name="Panchin Y.V."/>
        </authorList>
    </citation>
    <scope>NUCLEOTIDE SEQUENCE [LARGE SCALE GENOMIC DNA]</scope>
    <source>
        <strain evidence="14">Intl2013</strain>
        <tissue evidence="14">Whole animal</tissue>
    </source>
</reference>
<dbReference type="SUPFAM" id="SSF50249">
    <property type="entry name" value="Nucleic acid-binding proteins"/>
    <property type="match status" value="1"/>
</dbReference>
<dbReference type="Pfam" id="PF17207">
    <property type="entry name" value="MCM_OB"/>
    <property type="match status" value="1"/>
</dbReference>
<evidence type="ECO:0000259" key="13">
    <source>
        <dbReference type="PROSITE" id="PS50051"/>
    </source>
</evidence>
<feature type="region of interest" description="Disordered" evidence="12">
    <location>
        <begin position="282"/>
        <end position="301"/>
    </location>
</feature>
<comment type="catalytic activity">
    <reaction evidence="11">
        <text>ATP + H2O = ADP + phosphate + H(+)</text>
        <dbReference type="Rhea" id="RHEA:13065"/>
        <dbReference type="ChEBI" id="CHEBI:15377"/>
        <dbReference type="ChEBI" id="CHEBI:15378"/>
        <dbReference type="ChEBI" id="CHEBI:30616"/>
        <dbReference type="ChEBI" id="CHEBI:43474"/>
        <dbReference type="ChEBI" id="CHEBI:456216"/>
        <dbReference type="EC" id="3.6.4.12"/>
    </reaction>
</comment>
<dbReference type="FunFam" id="3.30.1640.10:FF:000004">
    <property type="entry name" value="DNA helicase"/>
    <property type="match status" value="1"/>
</dbReference>
<dbReference type="CDD" id="cd17757">
    <property type="entry name" value="MCM6"/>
    <property type="match status" value="1"/>
</dbReference>
<proteinExistence type="inferred from homology"/>
<evidence type="ECO:0000256" key="3">
    <source>
        <dbReference type="ARBA" id="ARBA00022705"/>
    </source>
</evidence>
<dbReference type="Proteomes" id="UP000078046">
    <property type="component" value="Unassembled WGS sequence"/>
</dbReference>
<evidence type="ECO:0000256" key="9">
    <source>
        <dbReference type="ARBA" id="ARBA00023242"/>
    </source>
</evidence>
<dbReference type="InterPro" id="IPR041562">
    <property type="entry name" value="MCM_lid"/>
</dbReference>
<feature type="non-terminal residue" evidence="14">
    <location>
        <position position="651"/>
    </location>
</feature>
<dbReference type="InterPro" id="IPR031327">
    <property type="entry name" value="MCM"/>
</dbReference>
<dbReference type="InterPro" id="IPR027417">
    <property type="entry name" value="P-loop_NTPase"/>
</dbReference>
<dbReference type="Pfam" id="PF17855">
    <property type="entry name" value="MCM_lid"/>
    <property type="match status" value="1"/>
</dbReference>
<evidence type="ECO:0000256" key="12">
    <source>
        <dbReference type="SAM" id="MobiDB-lite"/>
    </source>
</evidence>
<keyword evidence="9" id="KW-0539">Nucleus</keyword>
<dbReference type="Gene3D" id="3.30.1640.10">
    <property type="entry name" value="mini-chromosome maintenance (MCM) complex, chain A, domain 1"/>
    <property type="match status" value="1"/>
</dbReference>